<protein>
    <submittedName>
        <fullName evidence="2">Uncharacterized protein</fullName>
    </submittedName>
</protein>
<evidence type="ECO:0000313" key="2">
    <source>
        <dbReference type="EMBL" id="AYV79924.1"/>
    </source>
</evidence>
<name>A0A3G5A084_9VIRU</name>
<feature type="region of interest" description="Disordered" evidence="1">
    <location>
        <begin position="83"/>
        <end position="112"/>
    </location>
</feature>
<sequence length="272" mass="30965">METTNNHTESLEEHHDICNSEHHDICNSEQLDEMFDSVLNDPLNKNILCEYYALVNSNLPIETGQPKVNEPVSDDDVIKNILSEKETESESESESELESGDEEHDENKVEIEKSDIDLLSNSSERFGIMLNYPQDNELDESKIQEVLKQMFMITPTNVSKHTVLTETHDNLGLVDEYSDDMSDNNTNSDTDSDDEDPESSESEYEQSPFSIVPEILNGLKLRISNMFRFFTKIDKFGEEPEDDDNMSNNLAESSELFGNVVEMIECVGIEKS</sequence>
<gene>
    <name evidence="2" type="ORF">Gaeavirus2_6</name>
</gene>
<reference evidence="2" key="1">
    <citation type="submission" date="2018-10" db="EMBL/GenBank/DDBJ databases">
        <title>Hidden diversity of soil giant viruses.</title>
        <authorList>
            <person name="Schulz F."/>
            <person name="Alteio L."/>
            <person name="Goudeau D."/>
            <person name="Ryan E.M."/>
            <person name="Malmstrom R.R."/>
            <person name="Blanchard J."/>
            <person name="Woyke T."/>
        </authorList>
    </citation>
    <scope>NUCLEOTIDE SEQUENCE</scope>
    <source>
        <strain evidence="2">GAV1</strain>
    </source>
</reference>
<accession>A0A3G5A084</accession>
<evidence type="ECO:0000256" key="1">
    <source>
        <dbReference type="SAM" id="MobiDB-lite"/>
    </source>
</evidence>
<feature type="region of interest" description="Disordered" evidence="1">
    <location>
        <begin position="174"/>
        <end position="209"/>
    </location>
</feature>
<proteinExistence type="predicted"/>
<feature type="compositionally biased region" description="Acidic residues" evidence="1">
    <location>
        <begin position="89"/>
        <end position="104"/>
    </location>
</feature>
<feature type="compositionally biased region" description="Acidic residues" evidence="1">
    <location>
        <begin position="190"/>
        <end position="204"/>
    </location>
</feature>
<dbReference type="EMBL" id="MK072200">
    <property type="protein sequence ID" value="AYV79924.1"/>
    <property type="molecule type" value="Genomic_DNA"/>
</dbReference>
<organism evidence="2">
    <name type="scientific">Gaeavirus sp</name>
    <dbReference type="NCBI Taxonomy" id="2487767"/>
    <lineage>
        <taxon>Viruses</taxon>
        <taxon>Varidnaviria</taxon>
        <taxon>Bamfordvirae</taxon>
        <taxon>Nucleocytoviricota</taxon>
        <taxon>Megaviricetes</taxon>
        <taxon>Imitervirales</taxon>
        <taxon>Mimiviridae</taxon>
        <taxon>Klosneuvirinae</taxon>
    </lineage>
</organism>